<protein>
    <recommendedName>
        <fullName evidence="3">DUF3634 family protein</fullName>
    </recommendedName>
</protein>
<dbReference type="Proteomes" id="UP001203423">
    <property type="component" value="Unassembled WGS sequence"/>
</dbReference>
<accession>A0ABT0L8U9</accession>
<gene>
    <name evidence="1" type="ORF">L2764_06475</name>
</gene>
<evidence type="ECO:0000313" key="1">
    <source>
        <dbReference type="EMBL" id="MCL1124128.1"/>
    </source>
</evidence>
<organism evidence="1 2">
    <name type="scientific">Shewanella surugensis</name>
    <dbReference type="NCBI Taxonomy" id="212020"/>
    <lineage>
        <taxon>Bacteria</taxon>
        <taxon>Pseudomonadati</taxon>
        <taxon>Pseudomonadota</taxon>
        <taxon>Gammaproteobacteria</taxon>
        <taxon>Alteromonadales</taxon>
        <taxon>Shewanellaceae</taxon>
        <taxon>Shewanella</taxon>
    </lineage>
</organism>
<keyword evidence="2" id="KW-1185">Reference proteome</keyword>
<sequence>MNLLVAYVLYCIFSLLLVLFFLRKVNVTGDTTVKNSEDVNIRVIYSDNEKDVVTSNNTGVILKFRKKVERFYFGDYSPELISELGKIAVDRLKIEEEASLEKQTIGLNEIDAKLMLAGKKILLTQNKITN</sequence>
<proteinExistence type="predicted"/>
<comment type="caution">
    <text evidence="1">The sequence shown here is derived from an EMBL/GenBank/DDBJ whole genome shotgun (WGS) entry which is preliminary data.</text>
</comment>
<dbReference type="RefSeq" id="WP_248939412.1">
    <property type="nucleotide sequence ID" value="NZ_JAKIKS010000018.1"/>
</dbReference>
<evidence type="ECO:0008006" key="3">
    <source>
        <dbReference type="Google" id="ProtNLM"/>
    </source>
</evidence>
<reference evidence="1 2" key="1">
    <citation type="submission" date="2022-01" db="EMBL/GenBank/DDBJ databases">
        <title>Whole genome-based taxonomy of the Shewanellaceae.</title>
        <authorList>
            <person name="Martin-Rodriguez A.J."/>
        </authorList>
    </citation>
    <scope>NUCLEOTIDE SEQUENCE [LARGE SCALE GENOMIC DNA]</scope>
    <source>
        <strain evidence="1 2">DSM 17177</strain>
    </source>
</reference>
<evidence type="ECO:0000313" key="2">
    <source>
        <dbReference type="Proteomes" id="UP001203423"/>
    </source>
</evidence>
<dbReference type="EMBL" id="JAKIKS010000018">
    <property type="protein sequence ID" value="MCL1124128.1"/>
    <property type="molecule type" value="Genomic_DNA"/>
</dbReference>
<name>A0ABT0L8U9_9GAMM</name>